<organism evidence="2 3">
    <name type="scientific">Amycolatopsis carbonis</name>
    <dbReference type="NCBI Taxonomy" id="715471"/>
    <lineage>
        <taxon>Bacteria</taxon>
        <taxon>Bacillati</taxon>
        <taxon>Actinomycetota</taxon>
        <taxon>Actinomycetes</taxon>
        <taxon>Pseudonocardiales</taxon>
        <taxon>Pseudonocardiaceae</taxon>
        <taxon>Amycolatopsis</taxon>
    </lineage>
</organism>
<sequence length="301" mass="33402">MYEKDGERYFIVDGHVHFWKPTEDGFRRQNEETIVHDLFETGYVDHAIFQPATADPEGVAPGSALTERYPGRFTVAGLEPVAGNLKGVKLVTTELAGRQLSDPCSYRFLEKCQEFGIRNIHLHTDPSLRPLDRDGTEGADGADASAAFDAAGLDEVAAAFPDLRFIVEHVGLARLQDFCWIATQEPNVYAGLALALPAILTRPRQFAEIIGELLYWMDENRITFASDYGLQHPKWLIESFVDFEMPEDFQDEYGELTTDVKKKILGLNAARLYDLEVPDGCGTSEAAAESDEIGANSKVPV</sequence>
<evidence type="ECO:0000313" key="2">
    <source>
        <dbReference type="EMBL" id="WIX80896.1"/>
    </source>
</evidence>
<dbReference type="PANTHER" id="PTHR42889">
    <property type="entry name" value="BLR3681 PROTEIN"/>
    <property type="match status" value="1"/>
</dbReference>
<evidence type="ECO:0000259" key="1">
    <source>
        <dbReference type="Pfam" id="PF04909"/>
    </source>
</evidence>
<name>A0A9Y2IKF3_9PSEU</name>
<protein>
    <submittedName>
        <fullName evidence="2">Amidohydrolase family protein</fullName>
    </submittedName>
</protein>
<keyword evidence="3" id="KW-1185">Reference proteome</keyword>
<dbReference type="Pfam" id="PF04909">
    <property type="entry name" value="Amidohydro_2"/>
    <property type="match status" value="1"/>
</dbReference>
<dbReference type="SUPFAM" id="SSF51556">
    <property type="entry name" value="Metallo-dependent hydrolases"/>
    <property type="match status" value="1"/>
</dbReference>
<proteinExistence type="predicted"/>
<dbReference type="KEGG" id="acab:QRX50_09090"/>
<feature type="domain" description="Amidohydrolase-related" evidence="1">
    <location>
        <begin position="52"/>
        <end position="275"/>
    </location>
</feature>
<reference evidence="2 3" key="1">
    <citation type="submission" date="2023-06" db="EMBL/GenBank/DDBJ databases">
        <authorList>
            <person name="Oyuntsetseg B."/>
            <person name="Kim S.B."/>
        </authorList>
    </citation>
    <scope>NUCLEOTIDE SEQUENCE [LARGE SCALE GENOMIC DNA]</scope>
    <source>
        <strain evidence="2 3">2-15</strain>
    </source>
</reference>
<evidence type="ECO:0000313" key="3">
    <source>
        <dbReference type="Proteomes" id="UP001236014"/>
    </source>
</evidence>
<dbReference type="EMBL" id="CP127294">
    <property type="protein sequence ID" value="WIX80896.1"/>
    <property type="molecule type" value="Genomic_DNA"/>
</dbReference>
<dbReference type="PANTHER" id="PTHR42889:SF1">
    <property type="entry name" value="BLR3681 PROTEIN"/>
    <property type="match status" value="1"/>
</dbReference>
<dbReference type="Proteomes" id="UP001236014">
    <property type="component" value="Chromosome"/>
</dbReference>
<dbReference type="InterPro" id="IPR032466">
    <property type="entry name" value="Metal_Hydrolase"/>
</dbReference>
<dbReference type="GO" id="GO:0016787">
    <property type="term" value="F:hydrolase activity"/>
    <property type="evidence" value="ECO:0007669"/>
    <property type="project" value="InterPro"/>
</dbReference>
<dbReference type="AlphaFoldDB" id="A0A9Y2IKF3"/>
<accession>A0A9Y2IKF3</accession>
<dbReference type="Gene3D" id="3.20.20.140">
    <property type="entry name" value="Metal-dependent hydrolases"/>
    <property type="match status" value="1"/>
</dbReference>
<dbReference type="RefSeq" id="WP_285971511.1">
    <property type="nucleotide sequence ID" value="NZ_CP127294.1"/>
</dbReference>
<dbReference type="InterPro" id="IPR006680">
    <property type="entry name" value="Amidohydro-rel"/>
</dbReference>
<gene>
    <name evidence="2" type="ORF">QRX50_09090</name>
</gene>